<organism evidence="3 4">
    <name type="scientific">Roseibacillus ishigakijimensis</name>
    <dbReference type="NCBI Taxonomy" id="454146"/>
    <lineage>
        <taxon>Bacteria</taxon>
        <taxon>Pseudomonadati</taxon>
        <taxon>Verrucomicrobiota</taxon>
        <taxon>Verrucomicrobiia</taxon>
        <taxon>Verrucomicrobiales</taxon>
        <taxon>Verrucomicrobiaceae</taxon>
        <taxon>Roseibacillus</taxon>
    </lineage>
</organism>
<dbReference type="EMBL" id="JAENIO010000001">
    <property type="protein sequence ID" value="MBK1832472.1"/>
    <property type="molecule type" value="Genomic_DNA"/>
</dbReference>
<dbReference type="RefSeq" id="WP_200389908.1">
    <property type="nucleotide sequence ID" value="NZ_JAENIO010000001.1"/>
</dbReference>
<dbReference type="GO" id="GO:0047617">
    <property type="term" value="F:fatty acyl-CoA hydrolase activity"/>
    <property type="evidence" value="ECO:0007669"/>
    <property type="project" value="TreeGrafter"/>
</dbReference>
<dbReference type="PANTHER" id="PTHR31793:SF27">
    <property type="entry name" value="NOVEL THIOESTERASE SUPERFAMILY DOMAIN AND SAPOSIN A-TYPE DOMAIN CONTAINING PROTEIN (0610012H03RIK)"/>
    <property type="match status" value="1"/>
</dbReference>
<dbReference type="Proteomes" id="UP000604083">
    <property type="component" value="Unassembled WGS sequence"/>
</dbReference>
<evidence type="ECO:0000313" key="4">
    <source>
        <dbReference type="Proteomes" id="UP000604083"/>
    </source>
</evidence>
<dbReference type="CDD" id="cd00586">
    <property type="entry name" value="4HBT"/>
    <property type="match status" value="1"/>
</dbReference>
<dbReference type="AlphaFoldDB" id="A0A934VKS4"/>
<comment type="similarity">
    <text evidence="1">Belongs to the 4-hydroxybenzoyl-CoA thioesterase family.</text>
</comment>
<sequence>MTKETLPPEYEHVIEEEVMFYDTDCGGVVHNLAYLRMIEKCRTHLAARLGFELRAMGETGIFPVVVSTEAAYKRPGKLADKLTIRGWLSEWGAARFWCEFEVLRGEELLVTARQSLALVQMPAGKVRRLPPHPKRGVEGSCKIDAD</sequence>
<dbReference type="SUPFAM" id="SSF54637">
    <property type="entry name" value="Thioesterase/thiol ester dehydrase-isomerase"/>
    <property type="match status" value="1"/>
</dbReference>
<dbReference type="InterPro" id="IPR029069">
    <property type="entry name" value="HotDog_dom_sf"/>
</dbReference>
<proteinExistence type="inferred from homology"/>
<name>A0A934VKS4_9BACT</name>
<keyword evidence="4" id="KW-1185">Reference proteome</keyword>
<reference evidence="3" key="1">
    <citation type="submission" date="2021-01" db="EMBL/GenBank/DDBJ databases">
        <title>Modified the classification status of verrucomicrobia.</title>
        <authorList>
            <person name="Feng X."/>
        </authorList>
    </citation>
    <scope>NUCLEOTIDE SEQUENCE</scope>
    <source>
        <strain evidence="3">KCTC 12986</strain>
    </source>
</reference>
<protein>
    <submittedName>
        <fullName evidence="3">Acyl-CoA thioesterase</fullName>
    </submittedName>
</protein>
<dbReference type="Pfam" id="PF13279">
    <property type="entry name" value="4HBT_2"/>
    <property type="match status" value="1"/>
</dbReference>
<dbReference type="InterPro" id="IPR006684">
    <property type="entry name" value="YbgC/YbaW"/>
</dbReference>
<dbReference type="Gene3D" id="3.10.129.10">
    <property type="entry name" value="Hotdog Thioesterase"/>
    <property type="match status" value="1"/>
</dbReference>
<evidence type="ECO:0000256" key="1">
    <source>
        <dbReference type="ARBA" id="ARBA00005953"/>
    </source>
</evidence>
<dbReference type="PIRSF" id="PIRSF003230">
    <property type="entry name" value="YbgC"/>
    <property type="match status" value="1"/>
</dbReference>
<gene>
    <name evidence="3" type="ORF">JIN78_00245</name>
</gene>
<keyword evidence="2" id="KW-0378">Hydrolase</keyword>
<evidence type="ECO:0000313" key="3">
    <source>
        <dbReference type="EMBL" id="MBK1832472.1"/>
    </source>
</evidence>
<dbReference type="InterPro" id="IPR050563">
    <property type="entry name" value="4-hydroxybenzoyl-CoA_TE"/>
</dbReference>
<dbReference type="PANTHER" id="PTHR31793">
    <property type="entry name" value="4-HYDROXYBENZOYL-COA THIOESTERASE FAMILY MEMBER"/>
    <property type="match status" value="1"/>
</dbReference>
<comment type="caution">
    <text evidence="3">The sequence shown here is derived from an EMBL/GenBank/DDBJ whole genome shotgun (WGS) entry which is preliminary data.</text>
</comment>
<accession>A0A934VKS4</accession>
<evidence type="ECO:0000256" key="2">
    <source>
        <dbReference type="ARBA" id="ARBA00022801"/>
    </source>
</evidence>